<feature type="domain" description="DUF5753" evidence="2">
    <location>
        <begin position="33"/>
        <end position="149"/>
    </location>
</feature>
<feature type="region of interest" description="Disordered" evidence="1">
    <location>
        <begin position="143"/>
        <end position="169"/>
    </location>
</feature>
<reference evidence="3 4" key="1">
    <citation type="submission" date="2018-06" db="EMBL/GenBank/DDBJ databases">
        <title>Sphaerisporangium craniellae sp. nov., isolated from a marine sponge in the South China Sea.</title>
        <authorList>
            <person name="Li L."/>
        </authorList>
    </citation>
    <scope>NUCLEOTIDE SEQUENCE [LARGE SCALE GENOMIC DNA]</scope>
    <source>
        <strain evidence="3 4">LHW63015</strain>
    </source>
</reference>
<name>A0A366LKY2_9ACTN</name>
<proteinExistence type="predicted"/>
<dbReference type="Pfam" id="PF19054">
    <property type="entry name" value="DUF5753"/>
    <property type="match status" value="1"/>
</dbReference>
<dbReference type="OrthoDB" id="5177725at2"/>
<feature type="compositionally biased region" description="Basic and acidic residues" evidence="1">
    <location>
        <begin position="144"/>
        <end position="153"/>
    </location>
</feature>
<dbReference type="InterPro" id="IPR043917">
    <property type="entry name" value="DUF5753"/>
</dbReference>
<comment type="caution">
    <text evidence="3">The sequence shown here is derived from an EMBL/GenBank/DDBJ whole genome shotgun (WGS) entry which is preliminary data.</text>
</comment>
<organism evidence="3 4">
    <name type="scientific">Spongiactinospora rosea</name>
    <dbReference type="NCBI Taxonomy" id="2248750"/>
    <lineage>
        <taxon>Bacteria</taxon>
        <taxon>Bacillati</taxon>
        <taxon>Actinomycetota</taxon>
        <taxon>Actinomycetes</taxon>
        <taxon>Streptosporangiales</taxon>
        <taxon>Streptosporangiaceae</taxon>
        <taxon>Spongiactinospora</taxon>
    </lineage>
</organism>
<evidence type="ECO:0000259" key="2">
    <source>
        <dbReference type="Pfam" id="PF19054"/>
    </source>
</evidence>
<dbReference type="EMBL" id="QMEY01000041">
    <property type="protein sequence ID" value="RBQ13954.1"/>
    <property type="molecule type" value="Genomic_DNA"/>
</dbReference>
<dbReference type="AlphaFoldDB" id="A0A366LKY2"/>
<gene>
    <name evidence="3" type="ORF">DP939_42995</name>
</gene>
<evidence type="ECO:0000313" key="4">
    <source>
        <dbReference type="Proteomes" id="UP000253303"/>
    </source>
</evidence>
<protein>
    <recommendedName>
        <fullName evidence="2">DUF5753 domain-containing protein</fullName>
    </recommendedName>
</protein>
<dbReference type="Proteomes" id="UP000253303">
    <property type="component" value="Unassembled WGS sequence"/>
</dbReference>
<sequence>MDQLASGVSMLAEHGGTAGASDHSPPYGTAYHRLISKPEPPTTWGVLDESALLRQFVGATVMREQTERLIEVSQLPYVRVQALPQDAQHPVNTSSFIHLRLPEFQDVVYLEHLHSARRVEEPLQVHGYALVFDHLRSEALGPDASRELTERSSIRSRPRTWAGDQEGHD</sequence>
<keyword evidence="4" id="KW-1185">Reference proteome</keyword>
<dbReference type="RefSeq" id="WP_113986610.1">
    <property type="nucleotide sequence ID" value="NZ_QMEY01000041.1"/>
</dbReference>
<evidence type="ECO:0000313" key="3">
    <source>
        <dbReference type="EMBL" id="RBQ13954.1"/>
    </source>
</evidence>
<accession>A0A366LKY2</accession>
<evidence type="ECO:0000256" key="1">
    <source>
        <dbReference type="SAM" id="MobiDB-lite"/>
    </source>
</evidence>